<dbReference type="AlphaFoldDB" id="A0A7D5LZG9"/>
<organism evidence="1 2">
    <name type="scientific">Nitrosopumilus cobalaminigenes</name>
    <dbReference type="NCBI Taxonomy" id="1470066"/>
    <lineage>
        <taxon>Archaea</taxon>
        <taxon>Nitrososphaerota</taxon>
        <taxon>Nitrososphaeria</taxon>
        <taxon>Nitrosopumilales</taxon>
        <taxon>Nitrosopumilaceae</taxon>
        <taxon>Nitrosopumilus</taxon>
    </lineage>
</organism>
<proteinExistence type="predicted"/>
<name>A0A7D5LZG9_9ARCH</name>
<evidence type="ECO:0000313" key="2">
    <source>
        <dbReference type="Proteomes" id="UP000509771"/>
    </source>
</evidence>
<reference evidence="1 2" key="1">
    <citation type="submission" date="2018-02" db="EMBL/GenBank/DDBJ databases">
        <title>Complete genome of Nitrosopumilus cobalaminigenes HCA1.</title>
        <authorList>
            <person name="Qin W."/>
            <person name="Zheng Y."/>
            <person name="Stahl D.A."/>
        </authorList>
    </citation>
    <scope>NUCLEOTIDE SEQUENCE [LARGE SCALE GENOMIC DNA]</scope>
    <source>
        <strain evidence="1 2">HCA1</strain>
    </source>
</reference>
<dbReference type="GeneID" id="56059485"/>
<accession>A0A7D5LZG9</accession>
<dbReference type="KEGG" id="ncl:C5F47_05535"/>
<gene>
    <name evidence="1" type="ORF">C5F47_05535</name>
</gene>
<evidence type="ECO:0000313" key="1">
    <source>
        <dbReference type="EMBL" id="QLH03046.1"/>
    </source>
</evidence>
<dbReference type="Proteomes" id="UP000509771">
    <property type="component" value="Chromosome"/>
</dbReference>
<protein>
    <submittedName>
        <fullName evidence="1">Uncharacterized protein</fullName>
    </submittedName>
</protein>
<dbReference type="RefSeq" id="WP_179360149.1">
    <property type="nucleotide sequence ID" value="NZ_CP026993.1"/>
</dbReference>
<dbReference type="EMBL" id="CP026993">
    <property type="protein sequence ID" value="QLH03046.1"/>
    <property type="molecule type" value="Genomic_DNA"/>
</dbReference>
<dbReference type="OrthoDB" id="1076at2157"/>
<keyword evidence="2" id="KW-1185">Reference proteome</keyword>
<sequence length="66" mass="7672">MTGHMGDKARMIVHNLAMMSPDCRIYDVKKENMKYFIPDTLVQAKKEGFVMCEQCKETTNRISQND</sequence>